<dbReference type="SMART" id="SM00421">
    <property type="entry name" value="HTH_LUXR"/>
    <property type="match status" value="1"/>
</dbReference>
<organism evidence="5 6">
    <name type="scientific">Ideonella lacteola</name>
    <dbReference type="NCBI Taxonomy" id="2984193"/>
    <lineage>
        <taxon>Bacteria</taxon>
        <taxon>Pseudomonadati</taxon>
        <taxon>Pseudomonadota</taxon>
        <taxon>Betaproteobacteria</taxon>
        <taxon>Burkholderiales</taxon>
        <taxon>Sphaerotilaceae</taxon>
        <taxon>Ideonella</taxon>
    </lineage>
</organism>
<comment type="caution">
    <text evidence="5">The sequence shown here is derived from an EMBL/GenBank/DDBJ whole genome shotgun (WGS) entry which is preliminary data.</text>
</comment>
<sequence length="237" mass="26695">MNNDDFSEIAASKNIMELHRRLERSTGHFGFDYFASNLIFEPPGVRPKFRVLDNAPSDFEEGKNDDLALVDPVMARMRANNFPFHYDQEFYVRAGAGHLWEIAAAHGYKTGICLSIRLSPTVQYLFGLDRIDALPEDPAQQNQMYKDIAFLAMYGAHATAKLLMPKVVGVERLPKLAPREVAALQFSRDGLTAIQVADRMSISDKTVNQYVQSAMRKLKALNKTHAVMLAEDFGLLR</sequence>
<evidence type="ECO:0000259" key="4">
    <source>
        <dbReference type="PROSITE" id="PS50043"/>
    </source>
</evidence>
<dbReference type="InterPro" id="IPR005143">
    <property type="entry name" value="TF_LuxR_autoind-bd_dom"/>
</dbReference>
<dbReference type="PANTHER" id="PTHR44688">
    <property type="entry name" value="DNA-BINDING TRANSCRIPTIONAL ACTIVATOR DEVR_DOSR"/>
    <property type="match status" value="1"/>
</dbReference>
<name>A0ABU9BWM8_9BURK</name>
<keyword evidence="3" id="KW-0804">Transcription</keyword>
<proteinExistence type="predicted"/>
<dbReference type="PROSITE" id="PS50043">
    <property type="entry name" value="HTH_LUXR_2"/>
    <property type="match status" value="1"/>
</dbReference>
<accession>A0ABU9BWM8</accession>
<dbReference type="Gene3D" id="3.30.450.80">
    <property type="entry name" value="Transcription factor LuxR-like, autoinducer-binding domain"/>
    <property type="match status" value="1"/>
</dbReference>
<dbReference type="CDD" id="cd06170">
    <property type="entry name" value="LuxR_C_like"/>
    <property type="match status" value="1"/>
</dbReference>
<dbReference type="EMBL" id="JBBUTG010000026">
    <property type="protein sequence ID" value="MEK8034281.1"/>
    <property type="molecule type" value="Genomic_DNA"/>
</dbReference>
<evidence type="ECO:0000256" key="3">
    <source>
        <dbReference type="ARBA" id="ARBA00023163"/>
    </source>
</evidence>
<protein>
    <submittedName>
        <fullName evidence="5">LuxR C-terminal-related transcriptional regulator</fullName>
    </submittedName>
</protein>
<keyword evidence="6" id="KW-1185">Reference proteome</keyword>
<dbReference type="InterPro" id="IPR036693">
    <property type="entry name" value="TF_LuxR_autoind-bd_dom_sf"/>
</dbReference>
<reference evidence="5 6" key="1">
    <citation type="submission" date="2024-04" db="EMBL/GenBank/DDBJ databases">
        <title>Novel species of the genus Ideonella isolated from streams.</title>
        <authorList>
            <person name="Lu H."/>
        </authorList>
    </citation>
    <scope>NUCLEOTIDE SEQUENCE [LARGE SCALE GENOMIC DNA]</scope>
    <source>
        <strain evidence="5 6">DXS29W</strain>
    </source>
</reference>
<dbReference type="Gene3D" id="1.10.10.10">
    <property type="entry name" value="Winged helix-like DNA-binding domain superfamily/Winged helix DNA-binding domain"/>
    <property type="match status" value="1"/>
</dbReference>
<dbReference type="InterPro" id="IPR016032">
    <property type="entry name" value="Sig_transdc_resp-reg_C-effctor"/>
</dbReference>
<dbReference type="RefSeq" id="WP_341428708.1">
    <property type="nucleotide sequence ID" value="NZ_JBBUTG010000026.1"/>
</dbReference>
<evidence type="ECO:0000256" key="2">
    <source>
        <dbReference type="ARBA" id="ARBA00023125"/>
    </source>
</evidence>
<keyword evidence="1" id="KW-0805">Transcription regulation</keyword>
<dbReference type="PANTHER" id="PTHR44688:SF16">
    <property type="entry name" value="DNA-BINDING TRANSCRIPTIONAL ACTIVATOR DEVR_DOSR"/>
    <property type="match status" value="1"/>
</dbReference>
<dbReference type="InterPro" id="IPR036388">
    <property type="entry name" value="WH-like_DNA-bd_sf"/>
</dbReference>
<dbReference type="SUPFAM" id="SSF46894">
    <property type="entry name" value="C-terminal effector domain of the bipartite response regulators"/>
    <property type="match status" value="1"/>
</dbReference>
<dbReference type="SUPFAM" id="SSF75516">
    <property type="entry name" value="Pheromone-binding domain of LuxR-like quorum-sensing transcription factors"/>
    <property type="match status" value="1"/>
</dbReference>
<dbReference type="PRINTS" id="PR00038">
    <property type="entry name" value="HTHLUXR"/>
</dbReference>
<dbReference type="InterPro" id="IPR000792">
    <property type="entry name" value="Tscrpt_reg_LuxR_C"/>
</dbReference>
<dbReference type="Pfam" id="PF03472">
    <property type="entry name" value="Autoind_bind"/>
    <property type="match status" value="1"/>
</dbReference>
<feature type="domain" description="HTH luxR-type" evidence="4">
    <location>
        <begin position="169"/>
        <end position="234"/>
    </location>
</feature>
<dbReference type="PROSITE" id="PS00622">
    <property type="entry name" value="HTH_LUXR_1"/>
    <property type="match status" value="1"/>
</dbReference>
<dbReference type="Proteomes" id="UP001371218">
    <property type="component" value="Unassembled WGS sequence"/>
</dbReference>
<keyword evidence="2" id="KW-0238">DNA-binding</keyword>
<evidence type="ECO:0000313" key="6">
    <source>
        <dbReference type="Proteomes" id="UP001371218"/>
    </source>
</evidence>
<dbReference type="Pfam" id="PF00196">
    <property type="entry name" value="GerE"/>
    <property type="match status" value="1"/>
</dbReference>
<evidence type="ECO:0000256" key="1">
    <source>
        <dbReference type="ARBA" id="ARBA00023015"/>
    </source>
</evidence>
<evidence type="ECO:0000313" key="5">
    <source>
        <dbReference type="EMBL" id="MEK8034281.1"/>
    </source>
</evidence>
<gene>
    <name evidence="5" type="ORF">AACH06_25930</name>
</gene>